<protein>
    <submittedName>
        <fullName evidence="7">Adaptin family protein</fullName>
    </submittedName>
</protein>
<feature type="domain" description="Clathrin/coatomer adaptor adaptin-like N-terminal" evidence="6">
    <location>
        <begin position="34"/>
        <end position="540"/>
    </location>
</feature>
<gene>
    <name evidence="7" type="ORF">CMU_017200</name>
</gene>
<evidence type="ECO:0000313" key="7">
    <source>
        <dbReference type="EMBL" id="EEA05968.1"/>
    </source>
</evidence>
<dbReference type="RefSeq" id="XP_002140317.1">
    <property type="nucleotide sequence ID" value="XM_002140281.1"/>
</dbReference>
<reference evidence="7" key="1">
    <citation type="submission" date="2008-06" db="EMBL/GenBank/DDBJ databases">
        <authorList>
            <person name="Lorenzi H."/>
            <person name="Inman J."/>
            <person name="Miller J."/>
            <person name="Schobel S."/>
            <person name="Amedeo P."/>
            <person name="Caler E.V."/>
            <person name="da Silva J."/>
        </authorList>
    </citation>
    <scope>NUCLEOTIDE SEQUENCE [LARGE SCALE GENOMIC DNA]</scope>
    <source>
        <strain evidence="7">RN66</strain>
    </source>
</reference>
<dbReference type="STRING" id="441375.B6ACW4"/>
<evidence type="ECO:0000256" key="4">
    <source>
        <dbReference type="ARBA" id="ARBA00023136"/>
    </source>
</evidence>
<dbReference type="Gene3D" id="1.25.10.10">
    <property type="entry name" value="Leucine-rich Repeat Variant"/>
    <property type="match status" value="1"/>
</dbReference>
<dbReference type="Pfam" id="PF01602">
    <property type="entry name" value="Adaptin_N"/>
    <property type="match status" value="1"/>
</dbReference>
<dbReference type="InterPro" id="IPR011989">
    <property type="entry name" value="ARM-like"/>
</dbReference>
<dbReference type="GeneID" id="6995403"/>
<dbReference type="Proteomes" id="UP000001460">
    <property type="component" value="Unassembled WGS sequence"/>
</dbReference>
<dbReference type="SUPFAM" id="SSF48371">
    <property type="entry name" value="ARM repeat"/>
    <property type="match status" value="1"/>
</dbReference>
<dbReference type="InterPro" id="IPR050840">
    <property type="entry name" value="Adaptor_Complx_Large_Subunit"/>
</dbReference>
<accession>B6ACW4</accession>
<feature type="compositionally biased region" description="Polar residues" evidence="5">
    <location>
        <begin position="885"/>
        <end position="899"/>
    </location>
</feature>
<dbReference type="OrthoDB" id="29308at2759"/>
<dbReference type="GO" id="GO:0016192">
    <property type="term" value="P:vesicle-mediated transport"/>
    <property type="evidence" value="ECO:0007669"/>
    <property type="project" value="InterPro"/>
</dbReference>
<dbReference type="EMBL" id="DS989728">
    <property type="protein sequence ID" value="EEA05968.1"/>
    <property type="molecule type" value="Genomic_DNA"/>
</dbReference>
<dbReference type="GO" id="GO:0030117">
    <property type="term" value="C:membrane coat"/>
    <property type="evidence" value="ECO:0007669"/>
    <property type="project" value="InterPro"/>
</dbReference>
<evidence type="ECO:0000259" key="6">
    <source>
        <dbReference type="Pfam" id="PF01602"/>
    </source>
</evidence>
<dbReference type="AlphaFoldDB" id="B6ACW4"/>
<evidence type="ECO:0000256" key="5">
    <source>
        <dbReference type="SAM" id="MobiDB-lite"/>
    </source>
</evidence>
<keyword evidence="2" id="KW-0813">Transport</keyword>
<comment type="subcellular location">
    <subcellularLocation>
        <location evidence="1">Endomembrane system</location>
    </subcellularLocation>
</comment>
<keyword evidence="8" id="KW-1185">Reference proteome</keyword>
<dbReference type="InterPro" id="IPR016024">
    <property type="entry name" value="ARM-type_fold"/>
</dbReference>
<name>B6ACW4_CRYMR</name>
<dbReference type="OMA" id="IHAIKMT"/>
<sequence length="1080" mass="122229">MQYVGSHSSRELFELVKSIGECRSKQEEDRIILNEAECLQSKFLESGISSSKLREYLIRAIYVEMLGHDASFAYIHAIKMTHDKNSLTKRVGYLACCIFLNSNHELLVLLVNTLQRDLISRNQLDVSAALSSLSRLVNLEMLPSIESSVIKLLGHQIAAIRRKAYLVTYKLLFLRPEIITDNPDILERGVCDVDISVVNAALHLVKYASHNHPELCTPLIPFMVATLKQILDHNIPREYDYHWIPAPWVQVHILDIFASVASREKSCAEQVYEIIQATLKRAELSIATPMFNGSVVMPVINPNTSASPNGGNISYAILQSCIRTITLIHPSLYLIELAANTISKFLQSDHNHLRSVGISCLSRIVSVNPIHAIPHQMVVVNCLEDSDETLRRKTLDLLCQMTNPKNVETVVAKLMSHLRISTDIYFRSELSNNIVSLSERFAPNYNWYLTTTVNLLEIAGKLVSVEKAYNIAQIIAEGPTGDETIDIEFRFEATNLFINVLEDKVEKLPEILCNLAIWVVGEYGCIAKINDKYINSLESAHKTINLLTSIFNRLQKKTNSWETYGLIIKAAMKCFSIALLLVLRNKNLVLDIIKDDVENPEITIKYIINTCMPMIEACEHSPNQLIRQRANEFRVLINYEQLDTKIEKDIPLENLEKNKILKLFNSILPFDASCEDIQVDKKLLFLDSVTDGYKQEYMVNFSKSARINSKIIPAKNLTKYKGISLNLNTTNQQLQKESKDELNMLSHNSLQTDPLFGSIHNDTNISELPDEVQENPYSETSIKTEGMKRWGPDGYKPINELAIREKNKSVINNKPEKSNSLKPQSSSNEKLGFMLKIDSLDKRITHVDSAIELQKQKEAMALFSGIISRDQNSPNKRNIDEKPTNKNSSASTISNPDINMSTNVENNFKGLENSRSICETCNLLDIKSTPTQNIGIIQPSIKSEYEAKTHTSKYNFPLFFPLNISIIDIANMWSSLEFEFSQDVLLYDKDFQQIISELESNTCFAFIYNEDSEIMCAATTSPSAGQTALLRIFYCNISTPKFIVTGRSNEMPIAKSIVQICSSYIQNSGKSHHKYSQNYI</sequence>
<feature type="region of interest" description="Disordered" evidence="5">
    <location>
        <begin position="866"/>
        <end position="899"/>
    </location>
</feature>
<dbReference type="GO" id="GO:0006886">
    <property type="term" value="P:intracellular protein transport"/>
    <property type="evidence" value="ECO:0007669"/>
    <property type="project" value="InterPro"/>
</dbReference>
<evidence type="ECO:0000256" key="2">
    <source>
        <dbReference type="ARBA" id="ARBA00022448"/>
    </source>
</evidence>
<dbReference type="InterPro" id="IPR002553">
    <property type="entry name" value="Clathrin/coatomer_adapt-like_N"/>
</dbReference>
<organism evidence="7 8">
    <name type="scientific">Cryptosporidium muris (strain RN66)</name>
    <dbReference type="NCBI Taxonomy" id="441375"/>
    <lineage>
        <taxon>Eukaryota</taxon>
        <taxon>Sar</taxon>
        <taxon>Alveolata</taxon>
        <taxon>Apicomplexa</taxon>
        <taxon>Conoidasida</taxon>
        <taxon>Coccidia</taxon>
        <taxon>Eucoccidiorida</taxon>
        <taxon>Eimeriorina</taxon>
        <taxon>Cryptosporidiidae</taxon>
        <taxon>Cryptosporidium</taxon>
    </lineage>
</organism>
<dbReference type="VEuPathDB" id="CryptoDB:CMU_017200"/>
<dbReference type="eggNOG" id="KOG1062">
    <property type="taxonomic scope" value="Eukaryota"/>
</dbReference>
<dbReference type="GO" id="GO:0012505">
    <property type="term" value="C:endomembrane system"/>
    <property type="evidence" value="ECO:0007669"/>
    <property type="project" value="UniProtKB-SubCell"/>
</dbReference>
<keyword evidence="3" id="KW-0653">Protein transport</keyword>
<keyword evidence="4" id="KW-0472">Membrane</keyword>
<evidence type="ECO:0000256" key="3">
    <source>
        <dbReference type="ARBA" id="ARBA00022927"/>
    </source>
</evidence>
<evidence type="ECO:0000256" key="1">
    <source>
        <dbReference type="ARBA" id="ARBA00004308"/>
    </source>
</evidence>
<dbReference type="PANTHER" id="PTHR22780">
    <property type="entry name" value="ADAPTIN, ALPHA/GAMMA/EPSILON"/>
    <property type="match status" value="1"/>
</dbReference>
<evidence type="ECO:0000313" key="8">
    <source>
        <dbReference type="Proteomes" id="UP000001460"/>
    </source>
</evidence>
<proteinExistence type="predicted"/>